<keyword evidence="4 7" id="KW-0812">Transmembrane</keyword>
<dbReference type="InterPro" id="IPR051393">
    <property type="entry name" value="ABC_transporter_permease"/>
</dbReference>
<keyword evidence="3" id="KW-1003">Cell membrane</keyword>
<evidence type="ECO:0000256" key="4">
    <source>
        <dbReference type="ARBA" id="ARBA00022692"/>
    </source>
</evidence>
<evidence type="ECO:0000259" key="8">
    <source>
        <dbReference type="PROSITE" id="PS50928"/>
    </source>
</evidence>
<evidence type="ECO:0000256" key="7">
    <source>
        <dbReference type="RuleBase" id="RU363032"/>
    </source>
</evidence>
<proteinExistence type="inferred from homology"/>
<feature type="transmembrane region" description="Helical" evidence="7">
    <location>
        <begin position="27"/>
        <end position="45"/>
    </location>
</feature>
<feature type="transmembrane region" description="Helical" evidence="7">
    <location>
        <begin position="122"/>
        <end position="142"/>
    </location>
</feature>
<dbReference type="Gene3D" id="1.10.3720.10">
    <property type="entry name" value="MetI-like"/>
    <property type="match status" value="1"/>
</dbReference>
<name>A0A174FBC1_9FIRM</name>
<organism evidence="9 10">
    <name type="scientific">Hungatella hathewayi</name>
    <dbReference type="NCBI Taxonomy" id="154046"/>
    <lineage>
        <taxon>Bacteria</taxon>
        <taxon>Bacillati</taxon>
        <taxon>Bacillota</taxon>
        <taxon>Clostridia</taxon>
        <taxon>Lachnospirales</taxon>
        <taxon>Lachnospiraceae</taxon>
        <taxon>Hungatella</taxon>
    </lineage>
</organism>
<evidence type="ECO:0000256" key="2">
    <source>
        <dbReference type="ARBA" id="ARBA00022448"/>
    </source>
</evidence>
<comment type="similarity">
    <text evidence="7">Belongs to the binding-protein-dependent transport system permease family.</text>
</comment>
<dbReference type="GO" id="GO:0055085">
    <property type="term" value="P:transmembrane transport"/>
    <property type="evidence" value="ECO:0007669"/>
    <property type="project" value="InterPro"/>
</dbReference>
<accession>A0A174FBC1</accession>
<reference evidence="9 10" key="1">
    <citation type="submission" date="2015-09" db="EMBL/GenBank/DDBJ databases">
        <authorList>
            <consortium name="Pathogen Informatics"/>
        </authorList>
    </citation>
    <scope>NUCLEOTIDE SEQUENCE [LARGE SCALE GENOMIC DNA]</scope>
    <source>
        <strain evidence="9 10">2789STDY5608850</strain>
    </source>
</reference>
<feature type="transmembrane region" description="Helical" evidence="7">
    <location>
        <begin position="277"/>
        <end position="299"/>
    </location>
</feature>
<evidence type="ECO:0000256" key="1">
    <source>
        <dbReference type="ARBA" id="ARBA00004651"/>
    </source>
</evidence>
<dbReference type="Proteomes" id="UP000095651">
    <property type="component" value="Unassembled WGS sequence"/>
</dbReference>
<keyword evidence="2 7" id="KW-0813">Transport</keyword>
<keyword evidence="9" id="KW-0762">Sugar transport</keyword>
<protein>
    <submittedName>
        <fullName evidence="9">ABC-type sugar transport system, permease component</fullName>
    </submittedName>
</protein>
<evidence type="ECO:0000256" key="3">
    <source>
        <dbReference type="ARBA" id="ARBA00022475"/>
    </source>
</evidence>
<dbReference type="Pfam" id="PF00528">
    <property type="entry name" value="BPD_transp_1"/>
    <property type="match status" value="1"/>
</dbReference>
<dbReference type="PROSITE" id="PS50928">
    <property type="entry name" value="ABC_TM1"/>
    <property type="match status" value="1"/>
</dbReference>
<dbReference type="InterPro" id="IPR035906">
    <property type="entry name" value="MetI-like_sf"/>
</dbReference>
<dbReference type="PANTHER" id="PTHR30193:SF1">
    <property type="entry name" value="ABC TRANSPORTER PERMEASE PROTEIN YESP-RELATED"/>
    <property type="match status" value="1"/>
</dbReference>
<evidence type="ECO:0000256" key="5">
    <source>
        <dbReference type="ARBA" id="ARBA00022989"/>
    </source>
</evidence>
<dbReference type="EMBL" id="CYZE01000007">
    <property type="protein sequence ID" value="CUO46877.1"/>
    <property type="molecule type" value="Genomic_DNA"/>
</dbReference>
<keyword evidence="5 7" id="KW-1133">Transmembrane helix</keyword>
<comment type="subcellular location">
    <subcellularLocation>
        <location evidence="1 7">Cell membrane</location>
        <topology evidence="1 7">Multi-pass membrane protein</topology>
    </subcellularLocation>
</comment>
<evidence type="ECO:0000313" key="9">
    <source>
        <dbReference type="EMBL" id="CUO46877.1"/>
    </source>
</evidence>
<dbReference type="CDD" id="cd06261">
    <property type="entry name" value="TM_PBP2"/>
    <property type="match status" value="1"/>
</dbReference>
<dbReference type="SUPFAM" id="SSF160964">
    <property type="entry name" value="MalF N-terminal region-like"/>
    <property type="match status" value="1"/>
</dbReference>
<dbReference type="GO" id="GO:0005886">
    <property type="term" value="C:plasma membrane"/>
    <property type="evidence" value="ECO:0007669"/>
    <property type="project" value="UniProtKB-SubCell"/>
</dbReference>
<gene>
    <name evidence="9" type="primary">ycjO_16</name>
    <name evidence="9" type="ORF">ERS852407_02900</name>
</gene>
<sequence length="310" mass="34850">MKSGSNVRHAQGRFVKKSGIEAHKSRMGLLFTAPWILGLLLFYAYPLLSSIYYSFTSYSVLNRGTFVGLANYKELVRDNLFWKSIWNTLYFTALSVPVNIILGIVIALLLNSRIRLIGLYRTVFFIPTLVPVVATATVWRWLLDSNYGIINSLLNKIGIASIPWLASETWSKPALVLIASWGIGQAIIINLAGLQDISPEYYEAAQIDGANLFQRVRNITLPLLTPVIFYNVVMGVINALQTFTLPYTLTGGEGNPVNSLTFYVMHLYNNAFGYMHMGYASAMAWILFLIILVLTIVIFGTSKKWVHYQE</sequence>
<keyword evidence="6 7" id="KW-0472">Membrane</keyword>
<dbReference type="PANTHER" id="PTHR30193">
    <property type="entry name" value="ABC TRANSPORTER PERMEASE PROTEIN"/>
    <property type="match status" value="1"/>
</dbReference>
<evidence type="ECO:0000313" key="10">
    <source>
        <dbReference type="Proteomes" id="UP000095651"/>
    </source>
</evidence>
<feature type="transmembrane region" description="Helical" evidence="7">
    <location>
        <begin position="174"/>
        <end position="194"/>
    </location>
</feature>
<dbReference type="SUPFAM" id="SSF161098">
    <property type="entry name" value="MetI-like"/>
    <property type="match status" value="1"/>
</dbReference>
<feature type="transmembrane region" description="Helical" evidence="7">
    <location>
        <begin position="221"/>
        <end position="240"/>
    </location>
</feature>
<feature type="transmembrane region" description="Helical" evidence="7">
    <location>
        <begin position="89"/>
        <end position="110"/>
    </location>
</feature>
<dbReference type="InterPro" id="IPR000515">
    <property type="entry name" value="MetI-like"/>
</dbReference>
<dbReference type="AlphaFoldDB" id="A0A174FBC1"/>
<feature type="domain" description="ABC transmembrane type-1" evidence="8">
    <location>
        <begin position="85"/>
        <end position="298"/>
    </location>
</feature>
<evidence type="ECO:0000256" key="6">
    <source>
        <dbReference type="ARBA" id="ARBA00023136"/>
    </source>
</evidence>